<evidence type="ECO:0000313" key="2">
    <source>
        <dbReference type="Proteomes" id="UP000504610"/>
    </source>
</evidence>
<organism evidence="2 3">
    <name type="scientific">Raphanus sativus</name>
    <name type="common">Radish</name>
    <name type="synonym">Raphanus raphanistrum var. sativus</name>
    <dbReference type="NCBI Taxonomy" id="3726"/>
    <lineage>
        <taxon>Eukaryota</taxon>
        <taxon>Viridiplantae</taxon>
        <taxon>Streptophyta</taxon>
        <taxon>Embryophyta</taxon>
        <taxon>Tracheophyta</taxon>
        <taxon>Spermatophyta</taxon>
        <taxon>Magnoliopsida</taxon>
        <taxon>eudicotyledons</taxon>
        <taxon>Gunneridae</taxon>
        <taxon>Pentapetalae</taxon>
        <taxon>rosids</taxon>
        <taxon>malvids</taxon>
        <taxon>Brassicales</taxon>
        <taxon>Brassicaceae</taxon>
        <taxon>Brassiceae</taxon>
        <taxon>Raphanus</taxon>
    </lineage>
</organism>
<feature type="compositionally biased region" description="Polar residues" evidence="1">
    <location>
        <begin position="131"/>
        <end position="143"/>
    </location>
</feature>
<name>A0A6J0JSI8_RAPSA</name>
<dbReference type="PANTHER" id="PTHR33402:SF28">
    <property type="entry name" value="VQ DOMAIN-CONTAINING PROTEIN"/>
    <property type="match status" value="1"/>
</dbReference>
<evidence type="ECO:0000256" key="1">
    <source>
        <dbReference type="SAM" id="MobiDB-lite"/>
    </source>
</evidence>
<dbReference type="KEGG" id="rsz:108810414"/>
<protein>
    <submittedName>
        <fullName evidence="3">VQ motif-containing protein 4</fullName>
    </submittedName>
</protein>
<evidence type="ECO:0000313" key="3">
    <source>
        <dbReference type="RefSeq" id="XP_018438031.1"/>
    </source>
</evidence>
<keyword evidence="2" id="KW-1185">Reference proteome</keyword>
<reference evidence="2" key="1">
    <citation type="journal article" date="2019" name="Database">
        <title>The radish genome database (RadishGD): an integrated information resource for radish genomics.</title>
        <authorList>
            <person name="Yu H.J."/>
            <person name="Baek S."/>
            <person name="Lee Y.J."/>
            <person name="Cho A."/>
            <person name="Mun J.H."/>
        </authorList>
    </citation>
    <scope>NUCLEOTIDE SEQUENCE [LARGE SCALE GENOMIC DNA]</scope>
    <source>
        <strain evidence="2">cv. WK10039</strain>
    </source>
</reference>
<feature type="compositionally biased region" description="Low complexity" evidence="1">
    <location>
        <begin position="70"/>
        <end position="92"/>
    </location>
</feature>
<dbReference type="RefSeq" id="XP_018438031.1">
    <property type="nucleotide sequence ID" value="XM_018582529.2"/>
</dbReference>
<dbReference type="OrthoDB" id="1064966at2759"/>
<feature type="compositionally biased region" description="Polar residues" evidence="1">
    <location>
        <begin position="111"/>
        <end position="121"/>
    </location>
</feature>
<dbReference type="GeneID" id="108810414"/>
<reference evidence="3" key="2">
    <citation type="submission" date="2025-08" db="UniProtKB">
        <authorList>
            <consortium name="RefSeq"/>
        </authorList>
    </citation>
    <scope>IDENTIFICATION</scope>
    <source>
        <tissue evidence="3">Leaf</tissue>
    </source>
</reference>
<accession>A0A6J0JSI8</accession>
<feature type="region of interest" description="Disordered" evidence="1">
    <location>
        <begin position="58"/>
        <end position="192"/>
    </location>
</feature>
<proteinExistence type="predicted"/>
<dbReference type="PANTHER" id="PTHR33402">
    <property type="entry name" value="VQ MOTIF-CONTAINING PROTEIN 11-LIKE"/>
    <property type="match status" value="1"/>
</dbReference>
<dbReference type="Proteomes" id="UP000504610">
    <property type="component" value="Chromosome 6"/>
</dbReference>
<dbReference type="InterPro" id="IPR039611">
    <property type="entry name" value="VQ_4/11/13/19/31/33"/>
</dbReference>
<sequence>MKNSPRNKDDSSPSRNIITVTRITTPNRPYITRSETATVCTDSFSYREIVQILTGPSMLRYPTNQPEPPLRYLLPPRTTVPTKKRSSSSSSSTIYERRRNQLKINPVRSGLTENIPLTSPDTPLLHDPFSRSGSVTPSPSGSESDVEEREIREKGFYLHPSPSSTPTDPKPQLLSLFPLTSPRAEDSPASST</sequence>
<gene>
    <name evidence="3" type="primary">LOC108810414</name>
</gene>
<dbReference type="AlphaFoldDB" id="A0A6J0JSI8"/>